<organism evidence="2 3">
    <name type="scientific">Acanthamoeba castellanii (strain ATCC 30010 / Neff)</name>
    <dbReference type="NCBI Taxonomy" id="1257118"/>
    <lineage>
        <taxon>Eukaryota</taxon>
        <taxon>Amoebozoa</taxon>
        <taxon>Discosea</taxon>
        <taxon>Longamoebia</taxon>
        <taxon>Centramoebida</taxon>
        <taxon>Acanthamoebidae</taxon>
        <taxon>Acanthamoeba</taxon>
    </lineage>
</organism>
<evidence type="ECO:0000256" key="1">
    <source>
        <dbReference type="SAM" id="MobiDB-lite"/>
    </source>
</evidence>
<evidence type="ECO:0000313" key="3">
    <source>
        <dbReference type="Proteomes" id="UP000011083"/>
    </source>
</evidence>
<gene>
    <name evidence="2" type="ORF">ACA1_243580</name>
</gene>
<dbReference type="EMBL" id="KB008093">
    <property type="protein sequence ID" value="ELR13398.1"/>
    <property type="molecule type" value="Genomic_DNA"/>
</dbReference>
<feature type="region of interest" description="Disordered" evidence="1">
    <location>
        <begin position="1"/>
        <end position="23"/>
    </location>
</feature>
<name>L8GKZ4_ACACF</name>
<dbReference type="KEGG" id="acan:ACA1_243580"/>
<sequence>MPGLRQALASDNERPHSFGSELAATQAQAEDGCAALFVDRRTDEELRISRQIGAIACRVSIFFELEEF</sequence>
<dbReference type="AlphaFoldDB" id="L8GKZ4"/>
<dbReference type="GeneID" id="14913839"/>
<dbReference type="RefSeq" id="XP_004335411.1">
    <property type="nucleotide sequence ID" value="XM_004335363.1"/>
</dbReference>
<dbReference type="VEuPathDB" id="AmoebaDB:ACA1_243580"/>
<dbReference type="Proteomes" id="UP000011083">
    <property type="component" value="Unassembled WGS sequence"/>
</dbReference>
<proteinExistence type="predicted"/>
<reference evidence="2 3" key="1">
    <citation type="journal article" date="2013" name="Genome Biol.">
        <title>Genome of Acanthamoeba castellanii highlights extensive lateral gene transfer and early evolution of tyrosine kinase signaling.</title>
        <authorList>
            <person name="Clarke M."/>
            <person name="Lohan A.J."/>
            <person name="Liu B."/>
            <person name="Lagkouvardos I."/>
            <person name="Roy S."/>
            <person name="Zafar N."/>
            <person name="Bertelli C."/>
            <person name="Schilde C."/>
            <person name="Kianianmomeni A."/>
            <person name="Burglin T.R."/>
            <person name="Frech C."/>
            <person name="Turcotte B."/>
            <person name="Kopec K.O."/>
            <person name="Synnott J.M."/>
            <person name="Choo C."/>
            <person name="Paponov I."/>
            <person name="Finkler A."/>
            <person name="Soon Heng Tan C."/>
            <person name="Hutchins A.P."/>
            <person name="Weinmeier T."/>
            <person name="Rattei T."/>
            <person name="Chu J.S."/>
            <person name="Gimenez G."/>
            <person name="Irimia M."/>
            <person name="Rigden D.J."/>
            <person name="Fitzpatrick D.A."/>
            <person name="Lorenzo-Morales J."/>
            <person name="Bateman A."/>
            <person name="Chiu C.H."/>
            <person name="Tang P."/>
            <person name="Hegemann P."/>
            <person name="Fromm H."/>
            <person name="Raoult D."/>
            <person name="Greub G."/>
            <person name="Miranda-Saavedra D."/>
            <person name="Chen N."/>
            <person name="Nash P."/>
            <person name="Ginger M.L."/>
            <person name="Horn M."/>
            <person name="Schaap P."/>
            <person name="Caler L."/>
            <person name="Loftus B."/>
        </authorList>
    </citation>
    <scope>NUCLEOTIDE SEQUENCE [LARGE SCALE GENOMIC DNA]</scope>
    <source>
        <strain evidence="2 3">Neff</strain>
    </source>
</reference>
<accession>L8GKZ4</accession>
<evidence type="ECO:0000313" key="2">
    <source>
        <dbReference type="EMBL" id="ELR13398.1"/>
    </source>
</evidence>
<keyword evidence="3" id="KW-1185">Reference proteome</keyword>
<protein>
    <submittedName>
        <fullName evidence="2">Uncharacterized protein</fullName>
    </submittedName>
</protein>